<feature type="region of interest" description="Disordered" evidence="1">
    <location>
        <begin position="272"/>
        <end position="291"/>
    </location>
</feature>
<dbReference type="InterPro" id="IPR029044">
    <property type="entry name" value="Nucleotide-diphossugar_trans"/>
</dbReference>
<dbReference type="RefSeq" id="WP_171473076.1">
    <property type="nucleotide sequence ID" value="NZ_CP053452.2"/>
</dbReference>
<dbReference type="Pfam" id="PF00535">
    <property type="entry name" value="Glycos_transf_2"/>
    <property type="match status" value="1"/>
</dbReference>
<dbReference type="InterPro" id="IPR050256">
    <property type="entry name" value="Glycosyltransferase_2"/>
</dbReference>
<accession>A0A6M5YWC7</accession>
<dbReference type="SUPFAM" id="SSF53448">
    <property type="entry name" value="Nucleotide-diphospho-sugar transferases"/>
    <property type="match status" value="1"/>
</dbReference>
<dbReference type="GO" id="GO:0016740">
    <property type="term" value="F:transferase activity"/>
    <property type="evidence" value="ECO:0007669"/>
    <property type="project" value="UniProtKB-KW"/>
</dbReference>
<feature type="domain" description="Glycosyltransferase 2-like" evidence="2">
    <location>
        <begin position="12"/>
        <end position="121"/>
    </location>
</feature>
<name>A0A6M5YWC7_9BACT</name>
<gene>
    <name evidence="3" type="ORF">FTUN_5342</name>
</gene>
<evidence type="ECO:0000259" key="2">
    <source>
        <dbReference type="Pfam" id="PF00535"/>
    </source>
</evidence>
<organism evidence="3 4">
    <name type="scientific">Frigoriglobus tundricola</name>
    <dbReference type="NCBI Taxonomy" id="2774151"/>
    <lineage>
        <taxon>Bacteria</taxon>
        <taxon>Pseudomonadati</taxon>
        <taxon>Planctomycetota</taxon>
        <taxon>Planctomycetia</taxon>
        <taxon>Gemmatales</taxon>
        <taxon>Gemmataceae</taxon>
        <taxon>Frigoriglobus</taxon>
    </lineage>
</organism>
<keyword evidence="3" id="KW-0808">Transferase</keyword>
<reference evidence="4" key="1">
    <citation type="submission" date="2020-05" db="EMBL/GenBank/DDBJ databases">
        <title>Frigoriglobus tundricola gen. nov., sp. nov., a psychrotolerant cellulolytic planctomycete of the family Gemmataceae with two divergent copies of 16S rRNA gene.</title>
        <authorList>
            <person name="Kulichevskaya I.S."/>
            <person name="Ivanova A.A."/>
            <person name="Naumoff D.G."/>
            <person name="Beletsky A.V."/>
            <person name="Rijpstra W.I.C."/>
            <person name="Sinninghe Damste J.S."/>
            <person name="Mardanov A.V."/>
            <person name="Ravin N.V."/>
            <person name="Dedysh S.N."/>
        </authorList>
    </citation>
    <scope>NUCLEOTIDE SEQUENCE [LARGE SCALE GENOMIC DNA]</scope>
    <source>
        <strain evidence="4">PL17</strain>
    </source>
</reference>
<dbReference type="Proteomes" id="UP000503447">
    <property type="component" value="Chromosome"/>
</dbReference>
<evidence type="ECO:0000313" key="4">
    <source>
        <dbReference type="Proteomes" id="UP000503447"/>
    </source>
</evidence>
<dbReference type="PANTHER" id="PTHR48090">
    <property type="entry name" value="UNDECAPRENYL-PHOSPHATE 4-DEOXY-4-FORMAMIDO-L-ARABINOSE TRANSFERASE-RELATED"/>
    <property type="match status" value="1"/>
</dbReference>
<keyword evidence="4" id="KW-1185">Reference proteome</keyword>
<protein>
    <submittedName>
        <fullName evidence="3">GT2 family glycosyltransferase</fullName>
    </submittedName>
</protein>
<feature type="compositionally biased region" description="Pro residues" evidence="1">
    <location>
        <begin position="273"/>
        <end position="291"/>
    </location>
</feature>
<proteinExistence type="predicted"/>
<dbReference type="AlphaFoldDB" id="A0A6M5YWC7"/>
<dbReference type="PANTHER" id="PTHR48090:SF7">
    <property type="entry name" value="RFBJ PROTEIN"/>
    <property type="match status" value="1"/>
</dbReference>
<sequence>MSKHAAPRDGVTVVIPAHNAAPALEQALPTWGAVLTGLGRPFELLVVNDGSTDGTAAVLETLTGRVPGLRVLTHDTRRGFGACLRTALAETKHPLFMYAGVDYPYTPADIKPMLERIELRDEVLGKQPDLISGARAGQPEPDLVKYGGGAWKLFWRVFAGLPIVASPPWYGWGEWWYRVRVGWVFGVPLADVNSAFKLYRTAFLKRVPIQSDGDFVHTELVAKATFLTSIMDETALTPKPDPLPPLGPTGADERKVFRSPEFAFYEPAMEVKPPAPEVAPSEPVPAPIPLA</sequence>
<evidence type="ECO:0000256" key="1">
    <source>
        <dbReference type="SAM" id="MobiDB-lite"/>
    </source>
</evidence>
<dbReference type="Gene3D" id="3.90.550.10">
    <property type="entry name" value="Spore Coat Polysaccharide Biosynthesis Protein SpsA, Chain A"/>
    <property type="match status" value="1"/>
</dbReference>
<dbReference type="EMBL" id="CP053452">
    <property type="protein sequence ID" value="QJW97764.1"/>
    <property type="molecule type" value="Genomic_DNA"/>
</dbReference>
<evidence type="ECO:0000313" key="3">
    <source>
        <dbReference type="EMBL" id="QJW97764.1"/>
    </source>
</evidence>
<dbReference type="KEGG" id="ftj:FTUN_5342"/>
<dbReference type="InterPro" id="IPR001173">
    <property type="entry name" value="Glyco_trans_2-like"/>
</dbReference>
<dbReference type="CDD" id="cd04179">
    <property type="entry name" value="DPM_DPG-synthase_like"/>
    <property type="match status" value="1"/>
</dbReference>